<accession>A0A6S7I006</accession>
<proteinExistence type="predicted"/>
<name>A0A6S7I006_PARCT</name>
<organism evidence="1 2">
    <name type="scientific">Paramuricea clavata</name>
    <name type="common">Red gorgonian</name>
    <name type="synonym">Violescent sea-whip</name>
    <dbReference type="NCBI Taxonomy" id="317549"/>
    <lineage>
        <taxon>Eukaryota</taxon>
        <taxon>Metazoa</taxon>
        <taxon>Cnidaria</taxon>
        <taxon>Anthozoa</taxon>
        <taxon>Octocorallia</taxon>
        <taxon>Malacalcyonacea</taxon>
        <taxon>Plexauridae</taxon>
        <taxon>Paramuricea</taxon>
    </lineage>
</organism>
<dbReference type="OrthoDB" id="6022533at2759"/>
<protein>
    <submittedName>
        <fullName evidence="1">Uncharacterized protein</fullName>
    </submittedName>
</protein>
<keyword evidence="2" id="KW-1185">Reference proteome</keyword>
<dbReference type="Proteomes" id="UP001152795">
    <property type="component" value="Unassembled WGS sequence"/>
</dbReference>
<dbReference type="EMBL" id="CACRXK020007181">
    <property type="protein sequence ID" value="CAB4011534.1"/>
    <property type="molecule type" value="Genomic_DNA"/>
</dbReference>
<comment type="caution">
    <text evidence="1">The sequence shown here is derived from an EMBL/GenBank/DDBJ whole genome shotgun (WGS) entry which is preliminary data.</text>
</comment>
<evidence type="ECO:0000313" key="2">
    <source>
        <dbReference type="Proteomes" id="UP001152795"/>
    </source>
</evidence>
<reference evidence="1" key="1">
    <citation type="submission" date="2020-04" db="EMBL/GenBank/DDBJ databases">
        <authorList>
            <person name="Alioto T."/>
            <person name="Alioto T."/>
            <person name="Gomez Garrido J."/>
        </authorList>
    </citation>
    <scope>NUCLEOTIDE SEQUENCE</scope>
    <source>
        <strain evidence="1">A484AB</strain>
    </source>
</reference>
<gene>
    <name evidence="1" type="ORF">PACLA_8A035841</name>
</gene>
<evidence type="ECO:0000313" key="1">
    <source>
        <dbReference type="EMBL" id="CAB4011534.1"/>
    </source>
</evidence>
<sequence length="228" mass="25917">MRKSIAAYWGKLWKAATAGDARKLPTTQCDRMWRAFHAVCFSHDFVVDCELFLYPALLQNATCRLFNQSSVTRLFENIILFKTTVVPTTVAGSQSEEIEMTVVEENTLRYAVGFVPFSLKKQCSKRKTGTDDGLKTRTFGEKIKCLSALGVDDELEKSQTFLEYTRSWIEKQNGHPGQGTLHLYSLQVLQMCVKLWVNIRGHAFAANWVEKFKQSQCAGKNKTLKELS</sequence>
<dbReference type="AlphaFoldDB" id="A0A6S7I006"/>